<accession>A0A0E9WEX7</accession>
<reference evidence="1" key="1">
    <citation type="submission" date="2014-11" db="EMBL/GenBank/DDBJ databases">
        <authorList>
            <person name="Amaro Gonzalez C."/>
        </authorList>
    </citation>
    <scope>NUCLEOTIDE SEQUENCE</scope>
</reference>
<reference evidence="1" key="2">
    <citation type="journal article" date="2015" name="Fish Shellfish Immunol.">
        <title>Early steps in the European eel (Anguilla anguilla)-Vibrio vulnificus interaction in the gills: Role of the RtxA13 toxin.</title>
        <authorList>
            <person name="Callol A."/>
            <person name="Pajuelo D."/>
            <person name="Ebbesson L."/>
            <person name="Teles M."/>
            <person name="MacKenzie S."/>
            <person name="Amaro C."/>
        </authorList>
    </citation>
    <scope>NUCLEOTIDE SEQUENCE</scope>
</reference>
<name>A0A0E9WEX7_ANGAN</name>
<sequence>MSGCWTFLPSTSMTSSLKTSSSTTG</sequence>
<evidence type="ECO:0000313" key="1">
    <source>
        <dbReference type="EMBL" id="JAH88897.1"/>
    </source>
</evidence>
<organism evidence="1">
    <name type="scientific">Anguilla anguilla</name>
    <name type="common">European freshwater eel</name>
    <name type="synonym">Muraena anguilla</name>
    <dbReference type="NCBI Taxonomy" id="7936"/>
    <lineage>
        <taxon>Eukaryota</taxon>
        <taxon>Metazoa</taxon>
        <taxon>Chordata</taxon>
        <taxon>Craniata</taxon>
        <taxon>Vertebrata</taxon>
        <taxon>Euteleostomi</taxon>
        <taxon>Actinopterygii</taxon>
        <taxon>Neopterygii</taxon>
        <taxon>Teleostei</taxon>
        <taxon>Anguilliformes</taxon>
        <taxon>Anguillidae</taxon>
        <taxon>Anguilla</taxon>
    </lineage>
</organism>
<proteinExistence type="predicted"/>
<protein>
    <submittedName>
        <fullName evidence="1">Uncharacterized protein</fullName>
    </submittedName>
</protein>
<dbReference type="EMBL" id="GBXM01019680">
    <property type="protein sequence ID" value="JAH88897.1"/>
    <property type="molecule type" value="Transcribed_RNA"/>
</dbReference>
<dbReference type="AlphaFoldDB" id="A0A0E9WEX7"/>